<dbReference type="RefSeq" id="WP_035598707.1">
    <property type="nucleotide sequence ID" value="NZ_ARYM01000012.1"/>
</dbReference>
<dbReference type="PANTHER" id="PTHR23028:SF53">
    <property type="entry name" value="ACYL_TRANSF_3 DOMAIN-CONTAINING PROTEIN"/>
    <property type="match status" value="1"/>
</dbReference>
<dbReference type="eggNOG" id="COG1835">
    <property type="taxonomic scope" value="Bacteria"/>
</dbReference>
<evidence type="ECO:0000256" key="1">
    <source>
        <dbReference type="SAM" id="Phobius"/>
    </source>
</evidence>
<keyword evidence="1" id="KW-0472">Membrane</keyword>
<feature type="transmembrane region" description="Helical" evidence="1">
    <location>
        <begin position="159"/>
        <end position="176"/>
    </location>
</feature>
<evidence type="ECO:0000313" key="4">
    <source>
        <dbReference type="Proteomes" id="UP000027100"/>
    </source>
</evidence>
<comment type="caution">
    <text evidence="3">The sequence shown here is derived from an EMBL/GenBank/DDBJ whole genome shotgun (WGS) entry which is preliminary data.</text>
</comment>
<feature type="transmembrane region" description="Helical" evidence="1">
    <location>
        <begin position="214"/>
        <end position="233"/>
    </location>
</feature>
<protein>
    <submittedName>
        <fullName evidence="3">Putative acyltransferase</fullName>
    </submittedName>
</protein>
<keyword evidence="1" id="KW-0812">Transmembrane</keyword>
<keyword evidence="3" id="KW-0808">Transferase</keyword>
<dbReference type="PANTHER" id="PTHR23028">
    <property type="entry name" value="ACETYLTRANSFERASE"/>
    <property type="match status" value="1"/>
</dbReference>
<organism evidence="3 4">
    <name type="scientific">Hyphomonas polymorpha PS728</name>
    <dbReference type="NCBI Taxonomy" id="1280954"/>
    <lineage>
        <taxon>Bacteria</taxon>
        <taxon>Pseudomonadati</taxon>
        <taxon>Pseudomonadota</taxon>
        <taxon>Alphaproteobacteria</taxon>
        <taxon>Hyphomonadales</taxon>
        <taxon>Hyphomonadaceae</taxon>
        <taxon>Hyphomonas</taxon>
    </lineage>
</organism>
<keyword evidence="3" id="KW-0012">Acyltransferase</keyword>
<name>A0A062VJG6_9PROT</name>
<dbReference type="Pfam" id="PF01757">
    <property type="entry name" value="Acyl_transf_3"/>
    <property type="match status" value="1"/>
</dbReference>
<dbReference type="EMBL" id="ARYM01000012">
    <property type="protein sequence ID" value="KCZ98221.1"/>
    <property type="molecule type" value="Genomic_DNA"/>
</dbReference>
<feature type="transmembrane region" description="Helical" evidence="1">
    <location>
        <begin position="132"/>
        <end position="152"/>
    </location>
</feature>
<feature type="transmembrane region" description="Helical" evidence="1">
    <location>
        <begin position="44"/>
        <end position="61"/>
    </location>
</feature>
<dbReference type="GO" id="GO:0000271">
    <property type="term" value="P:polysaccharide biosynthetic process"/>
    <property type="evidence" value="ECO:0007669"/>
    <property type="project" value="TreeGrafter"/>
</dbReference>
<evidence type="ECO:0000313" key="3">
    <source>
        <dbReference type="EMBL" id="KCZ98221.1"/>
    </source>
</evidence>
<dbReference type="InterPro" id="IPR050879">
    <property type="entry name" value="Acyltransferase_3"/>
</dbReference>
<dbReference type="InterPro" id="IPR002656">
    <property type="entry name" value="Acyl_transf_3_dom"/>
</dbReference>
<dbReference type="AlphaFoldDB" id="A0A062VJG6"/>
<feature type="transmembrane region" description="Helical" evidence="1">
    <location>
        <begin position="253"/>
        <end position="270"/>
    </location>
</feature>
<proteinExistence type="predicted"/>
<dbReference type="STRING" id="1280954.HPO_11479"/>
<feature type="transmembrane region" description="Helical" evidence="1">
    <location>
        <begin position="320"/>
        <end position="340"/>
    </location>
</feature>
<feature type="domain" description="Acyltransferase 3" evidence="2">
    <location>
        <begin position="5"/>
        <end position="335"/>
    </location>
</feature>
<keyword evidence="1" id="KW-1133">Transmembrane helix</keyword>
<feature type="transmembrane region" description="Helical" evidence="1">
    <location>
        <begin position="290"/>
        <end position="308"/>
    </location>
</feature>
<reference evidence="3 4" key="1">
    <citation type="journal article" date="2014" name="Antonie Van Leeuwenhoek">
        <title>Hyphomonas beringensis sp. nov. and Hyphomonas chukchiensis sp. nov., isolated from surface seawater of the Bering Sea and Chukchi Sea.</title>
        <authorList>
            <person name="Li C."/>
            <person name="Lai Q."/>
            <person name="Li G."/>
            <person name="Dong C."/>
            <person name="Wang J."/>
            <person name="Liao Y."/>
            <person name="Shao Z."/>
        </authorList>
    </citation>
    <scope>NUCLEOTIDE SEQUENCE [LARGE SCALE GENOMIC DNA]</scope>
    <source>
        <strain evidence="3 4">PS728</strain>
    </source>
</reference>
<accession>A0A062VJG6</accession>
<gene>
    <name evidence="3" type="ORF">HPO_11479</name>
</gene>
<evidence type="ECO:0000259" key="2">
    <source>
        <dbReference type="Pfam" id="PF01757"/>
    </source>
</evidence>
<dbReference type="GO" id="GO:0016020">
    <property type="term" value="C:membrane"/>
    <property type="evidence" value="ECO:0007669"/>
    <property type="project" value="TreeGrafter"/>
</dbReference>
<dbReference type="Proteomes" id="UP000027100">
    <property type="component" value="Unassembled WGS sequence"/>
</dbReference>
<dbReference type="OrthoDB" id="9796461at2"/>
<dbReference type="PATRIC" id="fig|1280954.3.peg.2326"/>
<feature type="transmembrane region" description="Helical" evidence="1">
    <location>
        <begin position="188"/>
        <end position="207"/>
    </location>
</feature>
<sequence>MKLNNLQVLRAIAAYMVLLAHIEDIEAKRGIGHILGRWTDIGDWGVDLFFVLSGFVMVLVSHHTLGGLRDAGKFLWSRVTRIYPLWWLCLSALVPIWLFRPQLVYGGTQQEISLLKDYLLIPKSESPLLQTGWTLIHEMYFYIFFAALLMIPLGERRRLPILILWGTVAVSLGLILNPSRGEEPVLRLLTHPMLLEFLAGAAAAFLWRSTRGALGVPALAVGAAALIIGMTLYVNGALGADSGGFITHDRARVILFLPSAALLTYGAASIELRQDWKLTGLPVSIGDWSYSLYLTHMLSANFFGLVWGKVAMPGLLDNAIALPAIMLGCTLVAWASFTLFEQPVTGQSKKLGQRIFGRLRPAAAQV</sequence>
<keyword evidence="4" id="KW-1185">Reference proteome</keyword>
<dbReference type="GO" id="GO:0016747">
    <property type="term" value="F:acyltransferase activity, transferring groups other than amino-acyl groups"/>
    <property type="evidence" value="ECO:0007669"/>
    <property type="project" value="InterPro"/>
</dbReference>
<feature type="transmembrane region" description="Helical" evidence="1">
    <location>
        <begin position="82"/>
        <end position="99"/>
    </location>
</feature>